<evidence type="ECO:0000256" key="3">
    <source>
        <dbReference type="ARBA" id="ARBA00023136"/>
    </source>
</evidence>
<comment type="caution">
    <text evidence="8">The sequence shown here is derived from an EMBL/GenBank/DDBJ whole genome shotgun (WGS) entry which is preliminary data.</text>
</comment>
<feature type="signal peptide" evidence="7">
    <location>
        <begin position="1"/>
        <end position="24"/>
    </location>
</feature>
<keyword evidence="2 7" id="KW-0732">Signal</keyword>
<feature type="region of interest" description="Disordered" evidence="6">
    <location>
        <begin position="30"/>
        <end position="58"/>
    </location>
</feature>
<feature type="chain" id="PRO_5039248918" evidence="7">
    <location>
        <begin position="25"/>
        <end position="534"/>
    </location>
</feature>
<accession>A0A916YUC8</accession>
<gene>
    <name evidence="8" type="primary">lipO</name>
    <name evidence="8" type="ORF">GCM10010911_19440</name>
</gene>
<dbReference type="Gene3D" id="3.40.190.10">
    <property type="entry name" value="Periplasmic binding protein-like II"/>
    <property type="match status" value="2"/>
</dbReference>
<dbReference type="Pfam" id="PF13416">
    <property type="entry name" value="SBP_bac_8"/>
    <property type="match status" value="1"/>
</dbReference>
<evidence type="ECO:0000313" key="8">
    <source>
        <dbReference type="EMBL" id="GGD61669.1"/>
    </source>
</evidence>
<sequence length="534" mass="59660">MGKTKKQLLVLCFVCVFVLSGVLAGCSSNNNSKKSSANETATTKNTGTTNETENSNANTDKLIEINWLSFNPPETDNTPVQQALEKKFNVKFKNIRVERADYRGQINLKVSSGDIPDVMYLDGGKDVSDLAEQGILAEMPIEEIQAKMPEYAPTVDQVDPNLWKYALVGDKNYAIPLYWEIGNMPFLPAYNGAWLKKIGYDHAPTTLEEFEDVIRKFRNDDPDGNGKKDTFGYSGQGADGRSFTPIFSAFGVKNGWMMDENGSIVHGLMTDGARGAFKLLNKWYKEGLIDPEFITKNADDAHNDFINGIVGVRDWQSYQFNTDTGIIGPRFKAKNPDSELVIGKMLKGTVESVKAYSYGAPNGFIALGAQVAKDEEKKERIFQILRALSSDEETYLLSAYGVEGDHYDMVDGVPIVKPEYSSEVTRNKIGAGTFYSFFYTKTKLMEKYDYTKSALEYIDRVTEGVDVYPTIPGFVSAQNDYPDVGKVANAYFIKFVTGELDGDANFQKFVDEWNKSGQAKITEEFNEKYGDIYK</sequence>
<evidence type="ECO:0000313" key="9">
    <source>
        <dbReference type="Proteomes" id="UP000612456"/>
    </source>
</evidence>
<evidence type="ECO:0000256" key="4">
    <source>
        <dbReference type="ARBA" id="ARBA00023139"/>
    </source>
</evidence>
<evidence type="ECO:0000256" key="1">
    <source>
        <dbReference type="ARBA" id="ARBA00022475"/>
    </source>
</evidence>
<dbReference type="PANTHER" id="PTHR43649">
    <property type="entry name" value="ARABINOSE-BINDING PROTEIN-RELATED"/>
    <property type="match status" value="1"/>
</dbReference>
<organism evidence="8 9">
    <name type="scientific">Paenibacillus nasutitermitis</name>
    <dbReference type="NCBI Taxonomy" id="1652958"/>
    <lineage>
        <taxon>Bacteria</taxon>
        <taxon>Bacillati</taxon>
        <taxon>Bacillota</taxon>
        <taxon>Bacilli</taxon>
        <taxon>Bacillales</taxon>
        <taxon>Paenibacillaceae</taxon>
        <taxon>Paenibacillus</taxon>
    </lineage>
</organism>
<proteinExistence type="predicted"/>
<dbReference type="EMBL" id="BMHP01000001">
    <property type="protein sequence ID" value="GGD61669.1"/>
    <property type="molecule type" value="Genomic_DNA"/>
</dbReference>
<evidence type="ECO:0000256" key="7">
    <source>
        <dbReference type="SAM" id="SignalP"/>
    </source>
</evidence>
<evidence type="ECO:0000256" key="6">
    <source>
        <dbReference type="SAM" id="MobiDB-lite"/>
    </source>
</evidence>
<reference evidence="8" key="1">
    <citation type="journal article" date="2014" name="Int. J. Syst. Evol. Microbiol.">
        <title>Complete genome sequence of Corynebacterium casei LMG S-19264T (=DSM 44701T), isolated from a smear-ripened cheese.</title>
        <authorList>
            <consortium name="US DOE Joint Genome Institute (JGI-PGF)"/>
            <person name="Walter F."/>
            <person name="Albersmeier A."/>
            <person name="Kalinowski J."/>
            <person name="Ruckert C."/>
        </authorList>
    </citation>
    <scope>NUCLEOTIDE SEQUENCE</scope>
    <source>
        <strain evidence="8">CGMCC 1.15178</strain>
    </source>
</reference>
<keyword evidence="3" id="KW-0472">Membrane</keyword>
<keyword evidence="5 8" id="KW-0449">Lipoprotein</keyword>
<dbReference type="AlphaFoldDB" id="A0A916YUC8"/>
<name>A0A916YUC8_9BACL</name>
<reference evidence="8" key="2">
    <citation type="submission" date="2020-09" db="EMBL/GenBank/DDBJ databases">
        <authorList>
            <person name="Sun Q."/>
            <person name="Zhou Y."/>
        </authorList>
    </citation>
    <scope>NUCLEOTIDE SEQUENCE</scope>
    <source>
        <strain evidence="8">CGMCC 1.15178</strain>
    </source>
</reference>
<dbReference type="PROSITE" id="PS51257">
    <property type="entry name" value="PROKAR_LIPOPROTEIN"/>
    <property type="match status" value="1"/>
</dbReference>
<protein>
    <submittedName>
        <fullName evidence="8">Lipoprotein LipO</fullName>
    </submittedName>
</protein>
<dbReference type="InterPro" id="IPR050490">
    <property type="entry name" value="Bact_solute-bd_prot1"/>
</dbReference>
<evidence type="ECO:0000256" key="2">
    <source>
        <dbReference type="ARBA" id="ARBA00022729"/>
    </source>
</evidence>
<dbReference type="SUPFAM" id="SSF53850">
    <property type="entry name" value="Periplasmic binding protein-like II"/>
    <property type="match status" value="1"/>
</dbReference>
<dbReference type="RefSeq" id="WP_188991336.1">
    <property type="nucleotide sequence ID" value="NZ_BMHP01000001.1"/>
</dbReference>
<dbReference type="InterPro" id="IPR006059">
    <property type="entry name" value="SBP"/>
</dbReference>
<keyword evidence="9" id="KW-1185">Reference proteome</keyword>
<dbReference type="PANTHER" id="PTHR43649:SF33">
    <property type="entry name" value="POLYGALACTURONAN_RHAMNOGALACTURONAN-BINDING PROTEIN YTCQ"/>
    <property type="match status" value="1"/>
</dbReference>
<keyword evidence="1" id="KW-1003">Cell membrane</keyword>
<evidence type="ECO:0000256" key="5">
    <source>
        <dbReference type="ARBA" id="ARBA00023288"/>
    </source>
</evidence>
<keyword evidence="4" id="KW-0564">Palmitate</keyword>
<dbReference type="Proteomes" id="UP000612456">
    <property type="component" value="Unassembled WGS sequence"/>
</dbReference>